<dbReference type="InterPro" id="IPR052162">
    <property type="entry name" value="Sensor_kinase/Photoreceptor"/>
</dbReference>
<keyword evidence="8" id="KW-1133">Transmembrane helix</keyword>
<dbReference type="PROSITE" id="PS50110">
    <property type="entry name" value="RESPONSE_REGULATORY"/>
    <property type="match status" value="1"/>
</dbReference>
<dbReference type="CDD" id="cd00156">
    <property type="entry name" value="REC"/>
    <property type="match status" value="1"/>
</dbReference>
<feature type="modified residue" description="4-aspartylphosphate" evidence="6">
    <location>
        <position position="1363"/>
    </location>
</feature>
<feature type="coiled-coil region" evidence="7">
    <location>
        <begin position="692"/>
        <end position="719"/>
    </location>
</feature>
<protein>
    <recommendedName>
        <fullName evidence="2">histidine kinase</fullName>
        <ecNumber evidence="2">2.7.13.3</ecNumber>
    </recommendedName>
</protein>
<keyword evidence="5" id="KW-0418">Kinase</keyword>
<evidence type="ECO:0000259" key="10">
    <source>
        <dbReference type="PROSITE" id="PS50110"/>
    </source>
</evidence>
<dbReference type="Gene3D" id="3.40.50.2300">
    <property type="match status" value="1"/>
</dbReference>
<dbReference type="SUPFAM" id="SSF55874">
    <property type="entry name" value="ATPase domain of HSP90 chaperone/DNA topoisomerase II/histidine kinase"/>
    <property type="match status" value="1"/>
</dbReference>
<dbReference type="InterPro" id="IPR029016">
    <property type="entry name" value="GAF-like_dom_sf"/>
</dbReference>
<dbReference type="SUPFAM" id="SSF55785">
    <property type="entry name" value="PYP-like sensor domain (PAS domain)"/>
    <property type="match status" value="2"/>
</dbReference>
<dbReference type="InterPro" id="IPR001789">
    <property type="entry name" value="Sig_transdc_resp-reg_receiver"/>
</dbReference>
<dbReference type="SMART" id="SM00086">
    <property type="entry name" value="PAC"/>
    <property type="match status" value="2"/>
</dbReference>
<dbReference type="InterPro" id="IPR013655">
    <property type="entry name" value="PAS_fold_3"/>
</dbReference>
<dbReference type="InterPro" id="IPR011006">
    <property type="entry name" value="CheY-like_superfamily"/>
</dbReference>
<dbReference type="RefSeq" id="WP_328987142.1">
    <property type="nucleotide sequence ID" value="NZ_CP121472.1"/>
</dbReference>
<evidence type="ECO:0000256" key="4">
    <source>
        <dbReference type="ARBA" id="ARBA00022679"/>
    </source>
</evidence>
<feature type="transmembrane region" description="Helical" evidence="8">
    <location>
        <begin position="120"/>
        <end position="141"/>
    </location>
</feature>
<dbReference type="InterPro" id="IPR003594">
    <property type="entry name" value="HATPase_dom"/>
</dbReference>
<dbReference type="InterPro" id="IPR035965">
    <property type="entry name" value="PAS-like_dom_sf"/>
</dbReference>
<feature type="transmembrane region" description="Helical" evidence="8">
    <location>
        <begin position="184"/>
        <end position="203"/>
    </location>
</feature>
<keyword evidence="8" id="KW-0812">Transmembrane</keyword>
<dbReference type="SUPFAM" id="SSF55781">
    <property type="entry name" value="GAF domain-like"/>
    <property type="match status" value="1"/>
</dbReference>
<dbReference type="Gene3D" id="3.30.565.10">
    <property type="entry name" value="Histidine kinase-like ATPase, C-terminal domain"/>
    <property type="match status" value="1"/>
</dbReference>
<dbReference type="Proteomes" id="UP001432180">
    <property type="component" value="Chromosome"/>
</dbReference>
<gene>
    <name evidence="12" type="ORF">Thiowin_01562</name>
</gene>
<proteinExistence type="predicted"/>
<dbReference type="InterPro" id="IPR005467">
    <property type="entry name" value="His_kinase_dom"/>
</dbReference>
<evidence type="ECO:0000259" key="9">
    <source>
        <dbReference type="PROSITE" id="PS50109"/>
    </source>
</evidence>
<dbReference type="Pfam" id="PF00072">
    <property type="entry name" value="Response_reg"/>
    <property type="match status" value="1"/>
</dbReference>
<dbReference type="InterPro" id="IPR003018">
    <property type="entry name" value="GAF"/>
</dbReference>
<dbReference type="InterPro" id="IPR036890">
    <property type="entry name" value="HATPase_C_sf"/>
</dbReference>
<feature type="domain" description="PAC" evidence="11">
    <location>
        <begin position="645"/>
        <end position="698"/>
    </location>
</feature>
<keyword evidence="8" id="KW-0472">Membrane</keyword>
<dbReference type="Gene3D" id="1.10.287.130">
    <property type="match status" value="1"/>
</dbReference>
<dbReference type="PRINTS" id="PR00344">
    <property type="entry name" value="BCTRLSENSOR"/>
</dbReference>
<sequence>MSRPSPAPEVSRWRQLGLQGLATLALALVAEGANSVPIPLFFGVDLLPGSIIALIALVWLGTLPALVVVAAGGLMTLPLWGHPYALIIFSVEIACVAAVRDRIHSRGGKQPPLPVIDLGFWLLLGIPMVLFFYHQALALPWEQTRLIAIKQSLNGVLNAAVAGIMLLLVDVLRRKRASVRLADLVFNGLLVAVVLPALLLVLANNRQLISELEDRVTEHLGLFARLSEAELRSGHSTAESSGQQLGHLTRALESTLPAGSALAVELVPRREVDAANETPGLHLQPATDPTRSRMQSFRGGRYHWIQPLATDLPWSHLRVSLNAAPVIDEAQARTADAMLLLALIVLSTLVLTGLGSRWTDRAIERLLNAIARVPVAARHGAPWQLPPTGSLEEWDRLRDSIRGMASSLQQMLREVRDEHQKGLETLARLREQDALLARAEQIAELGSWSFSRQEHEPQDAKRQLRWSEQLHAMLGYAPGDVERSWPALFARLTDVDRQALKRGLRALLDQSQVVLHLDVRVAAPGQSIRVLETYTRAVRNTAGRLLGLEGVGLDVTERRAIERALAEERRFIANVIAGTRLGTWSWYVQIGKVKFNEHWAAICGYTLAELMPLSIATWRRLAHPDDLEISDVLMDYHLRGHVDRYECEVRMRHRDGHWVWVLDQGRVVEWSSDGEPLIVAGTHTDVSQRKGVEQRIAEREALEQELVALAASLVNTTANNLDAAINAALQRIGAFWRIDRSYLFLLDAAEQRMSNTHEWVADGVAPMIDMLQQLPIDLFPAAMNRLATNQPVVLQDIHNLPDEWAGERAILEPQAIQSLLLMPLHSAGRLQGFVGFDAVSAPRRWSESELRFLRVFANLLASALGREQFYAALRLSEERLARYSRQLEELIAVSLHQSEAADQGERLLELGRVSLGAVAGSFGTLDTEKHYHPLFMAGTQAAATATALGAASLSPDNRQAEALRLLGASELPAAARAHGIDSALVLHIPTNPDTKGEFSYLLVLCHADARAGVAKLERQLLQLIGQRLAGIERHRRIQQDLVTARERATIGHLASGIAHDFNNLLGAIDANLWYLNSHLLMPAPDSETAEILQETISVLNHAKVITSGLLSLSHHGGIPLAEVVLSETIPELARILSQILPPSMTLEVAVEPQLRVLSNGAFLQAALLNLAINARDATGGDGHLRLIARRLAPGTERAVRLGQRPVGDLVEILVEDDGCGMDAPTLARIFEPLFSTKSAQRGHGLGLFMVQEFFTRTKGALALESTPEIGTAFRLLLPAVASPRQAAVDCDNALPKASPQQEIRSINDIGIPRVVVVDDERSVREAVGRLLTAHGMAPELAEHGAAALERLKRAPPVDLVLTDYAMPRLDGIGLLQRIDQEHPDLPVIFMTGETLESLREKAASASSRSPRILAKPLDANLLCQAIRAATSARVAD</sequence>
<dbReference type="NCBIfam" id="TIGR00229">
    <property type="entry name" value="sensory_box"/>
    <property type="match status" value="1"/>
</dbReference>
<evidence type="ECO:0000259" key="11">
    <source>
        <dbReference type="PROSITE" id="PS50113"/>
    </source>
</evidence>
<organism evidence="12 13">
    <name type="scientific">Thiorhodovibrio winogradskyi</name>
    <dbReference type="NCBI Taxonomy" id="77007"/>
    <lineage>
        <taxon>Bacteria</taxon>
        <taxon>Pseudomonadati</taxon>
        <taxon>Pseudomonadota</taxon>
        <taxon>Gammaproteobacteria</taxon>
        <taxon>Chromatiales</taxon>
        <taxon>Chromatiaceae</taxon>
        <taxon>Thiorhodovibrio</taxon>
    </lineage>
</organism>
<dbReference type="EMBL" id="CP121472">
    <property type="protein sequence ID" value="WPL16595.1"/>
    <property type="molecule type" value="Genomic_DNA"/>
</dbReference>
<feature type="transmembrane region" description="Helical" evidence="8">
    <location>
        <begin position="153"/>
        <end position="172"/>
    </location>
</feature>
<evidence type="ECO:0000256" key="8">
    <source>
        <dbReference type="SAM" id="Phobius"/>
    </source>
</evidence>
<dbReference type="PROSITE" id="PS50113">
    <property type="entry name" value="PAC"/>
    <property type="match status" value="2"/>
</dbReference>
<comment type="catalytic activity">
    <reaction evidence="1">
        <text>ATP + protein L-histidine = ADP + protein N-phospho-L-histidine.</text>
        <dbReference type="EC" id="2.7.13.3"/>
    </reaction>
</comment>
<dbReference type="InterPro" id="IPR000700">
    <property type="entry name" value="PAS-assoc_C"/>
</dbReference>
<dbReference type="SMART" id="SM00448">
    <property type="entry name" value="REC"/>
    <property type="match status" value="1"/>
</dbReference>
<evidence type="ECO:0000313" key="13">
    <source>
        <dbReference type="Proteomes" id="UP001432180"/>
    </source>
</evidence>
<keyword evidence="4" id="KW-0808">Transferase</keyword>
<dbReference type="PROSITE" id="PS50109">
    <property type="entry name" value="HIS_KIN"/>
    <property type="match status" value="1"/>
</dbReference>
<feature type="transmembrane region" description="Helical" evidence="8">
    <location>
        <begin position="84"/>
        <end position="100"/>
    </location>
</feature>
<dbReference type="InterPro" id="IPR001610">
    <property type="entry name" value="PAC"/>
</dbReference>
<dbReference type="EC" id="2.7.13.3" evidence="2"/>
<evidence type="ECO:0000256" key="6">
    <source>
        <dbReference type="PROSITE-ProRule" id="PRU00169"/>
    </source>
</evidence>
<name>A0ABZ0S6I9_9GAMM</name>
<feature type="domain" description="PAC" evidence="11">
    <location>
        <begin position="515"/>
        <end position="567"/>
    </location>
</feature>
<dbReference type="Pfam" id="PF08447">
    <property type="entry name" value="PAS_3"/>
    <property type="match status" value="2"/>
</dbReference>
<dbReference type="Pfam" id="PF02518">
    <property type="entry name" value="HATPase_c"/>
    <property type="match status" value="1"/>
</dbReference>
<feature type="transmembrane region" description="Helical" evidence="8">
    <location>
        <begin position="51"/>
        <end position="77"/>
    </location>
</feature>
<dbReference type="InterPro" id="IPR000014">
    <property type="entry name" value="PAS"/>
</dbReference>
<dbReference type="SMART" id="SM00387">
    <property type="entry name" value="HATPase_c"/>
    <property type="match status" value="1"/>
</dbReference>
<dbReference type="CDD" id="cd00130">
    <property type="entry name" value="PAS"/>
    <property type="match status" value="1"/>
</dbReference>
<evidence type="ECO:0000256" key="2">
    <source>
        <dbReference type="ARBA" id="ARBA00012438"/>
    </source>
</evidence>
<dbReference type="Gene3D" id="3.30.450.20">
    <property type="entry name" value="PAS domain"/>
    <property type="match status" value="2"/>
</dbReference>
<evidence type="ECO:0000256" key="7">
    <source>
        <dbReference type="SAM" id="Coils"/>
    </source>
</evidence>
<evidence type="ECO:0000256" key="5">
    <source>
        <dbReference type="ARBA" id="ARBA00022777"/>
    </source>
</evidence>
<feature type="domain" description="Histidine kinase" evidence="9">
    <location>
        <begin position="1056"/>
        <end position="1281"/>
    </location>
</feature>
<dbReference type="PANTHER" id="PTHR43304:SF1">
    <property type="entry name" value="PAC DOMAIN-CONTAINING PROTEIN"/>
    <property type="match status" value="1"/>
</dbReference>
<reference evidence="12 13" key="1">
    <citation type="journal article" date="2023" name="Microorganisms">
        <title>Thiorhodovibrio frisius and Trv. litoralis spp. nov., Two Novel Members from a Clade of Fastidious Purple Sulfur Bacteria That Exhibit Unique Red-Shifted Light-Harvesting Capabilities.</title>
        <authorList>
            <person name="Methner A."/>
            <person name="Kuzyk S.B."/>
            <person name="Petersen J."/>
            <person name="Bauer S."/>
            <person name="Brinkmann H."/>
            <person name="Sichau K."/>
            <person name="Wanner G."/>
            <person name="Wolf J."/>
            <person name="Neumann-Schaal M."/>
            <person name="Henke P."/>
            <person name="Tank M."/>
            <person name="Sproer C."/>
            <person name="Bunk B."/>
            <person name="Overmann J."/>
        </authorList>
    </citation>
    <scope>NUCLEOTIDE SEQUENCE [LARGE SCALE GENOMIC DNA]</scope>
    <source>
        <strain evidence="12 13">DSM 6702</strain>
    </source>
</reference>
<dbReference type="InterPro" id="IPR004358">
    <property type="entry name" value="Sig_transdc_His_kin-like_C"/>
</dbReference>
<feature type="domain" description="Response regulatory" evidence="10">
    <location>
        <begin position="1313"/>
        <end position="1430"/>
    </location>
</feature>
<dbReference type="PANTHER" id="PTHR43304">
    <property type="entry name" value="PHYTOCHROME-LIKE PROTEIN CPH1"/>
    <property type="match status" value="1"/>
</dbReference>
<evidence type="ECO:0000256" key="3">
    <source>
        <dbReference type="ARBA" id="ARBA00022553"/>
    </source>
</evidence>
<dbReference type="Gene3D" id="3.30.450.40">
    <property type="match status" value="1"/>
</dbReference>
<evidence type="ECO:0000256" key="1">
    <source>
        <dbReference type="ARBA" id="ARBA00000085"/>
    </source>
</evidence>
<dbReference type="SUPFAM" id="SSF52172">
    <property type="entry name" value="CheY-like"/>
    <property type="match status" value="1"/>
</dbReference>
<accession>A0ABZ0S6I9</accession>
<dbReference type="Pfam" id="PF01590">
    <property type="entry name" value="GAF"/>
    <property type="match status" value="1"/>
</dbReference>
<keyword evidence="3 6" id="KW-0597">Phosphoprotein</keyword>
<dbReference type="SMART" id="SM00065">
    <property type="entry name" value="GAF"/>
    <property type="match status" value="1"/>
</dbReference>
<evidence type="ECO:0000313" key="12">
    <source>
        <dbReference type="EMBL" id="WPL16595.1"/>
    </source>
</evidence>
<keyword evidence="7" id="KW-0175">Coiled coil</keyword>
<keyword evidence="13" id="KW-1185">Reference proteome</keyword>